<evidence type="ECO:0000256" key="13">
    <source>
        <dbReference type="ARBA" id="ARBA00022989"/>
    </source>
</evidence>
<dbReference type="Gene3D" id="3.40.50.300">
    <property type="entry name" value="P-loop containing nucleotide triphosphate hydrolases"/>
    <property type="match status" value="1"/>
</dbReference>
<comment type="caution">
    <text evidence="20">The sequence shown here is derived from an EMBL/GenBank/DDBJ whole genome shotgun (WGS) entry which is preliminary data.</text>
</comment>
<evidence type="ECO:0000256" key="1">
    <source>
        <dbReference type="ARBA" id="ARBA00004429"/>
    </source>
</evidence>
<comment type="similarity">
    <text evidence="3">Belongs to the CpsD/CapB family.</text>
</comment>
<feature type="transmembrane region" description="Helical" evidence="17">
    <location>
        <begin position="18"/>
        <end position="39"/>
    </location>
</feature>
<proteinExistence type="inferred from homology"/>
<feature type="transmembrane region" description="Helical" evidence="17">
    <location>
        <begin position="182"/>
        <end position="203"/>
    </location>
</feature>
<dbReference type="GO" id="GO:0004715">
    <property type="term" value="F:non-membrane spanning protein tyrosine kinase activity"/>
    <property type="evidence" value="ECO:0007669"/>
    <property type="project" value="UniProtKB-EC"/>
</dbReference>
<dbReference type="Pfam" id="PF13614">
    <property type="entry name" value="AAA_31"/>
    <property type="match status" value="1"/>
</dbReference>
<evidence type="ECO:0000256" key="15">
    <source>
        <dbReference type="ARBA" id="ARBA00023137"/>
    </source>
</evidence>
<dbReference type="GO" id="GO:0005524">
    <property type="term" value="F:ATP binding"/>
    <property type="evidence" value="ECO:0007669"/>
    <property type="project" value="UniProtKB-KW"/>
</dbReference>
<evidence type="ECO:0000256" key="5">
    <source>
        <dbReference type="ARBA" id="ARBA00011903"/>
    </source>
</evidence>
<evidence type="ECO:0000256" key="9">
    <source>
        <dbReference type="ARBA" id="ARBA00022692"/>
    </source>
</evidence>
<dbReference type="Proteomes" id="UP000033725">
    <property type="component" value="Unassembled WGS sequence"/>
</dbReference>
<dbReference type="PATRIC" id="fig|82380.10.peg.2447"/>
<evidence type="ECO:0000256" key="10">
    <source>
        <dbReference type="ARBA" id="ARBA00022741"/>
    </source>
</evidence>
<accession>A0A0F0KLV0</accession>
<evidence type="ECO:0000256" key="3">
    <source>
        <dbReference type="ARBA" id="ARBA00007316"/>
    </source>
</evidence>
<comment type="similarity">
    <text evidence="2">Belongs to the CpsC/CapA family.</text>
</comment>
<keyword evidence="10" id="KW-0547">Nucleotide-binding</keyword>
<dbReference type="InterPro" id="IPR025669">
    <property type="entry name" value="AAA_dom"/>
</dbReference>
<dbReference type="CDD" id="cd05387">
    <property type="entry name" value="BY-kinase"/>
    <property type="match status" value="1"/>
</dbReference>
<keyword evidence="8 20" id="KW-0808">Transferase</keyword>
<dbReference type="AlphaFoldDB" id="A0A0F0KLV0"/>
<evidence type="ECO:0000256" key="12">
    <source>
        <dbReference type="ARBA" id="ARBA00022840"/>
    </source>
</evidence>
<dbReference type="PANTHER" id="PTHR32309:SF13">
    <property type="entry name" value="FERRIC ENTEROBACTIN TRANSPORT PROTEIN FEPE"/>
    <property type="match status" value="1"/>
</dbReference>
<evidence type="ECO:0000313" key="20">
    <source>
        <dbReference type="EMBL" id="KJL21419.1"/>
    </source>
</evidence>
<evidence type="ECO:0000256" key="6">
    <source>
        <dbReference type="ARBA" id="ARBA00022475"/>
    </source>
</evidence>
<dbReference type="RefSeq" id="WP_045264273.1">
    <property type="nucleotide sequence ID" value="NZ_JYIV01000027.1"/>
</dbReference>
<dbReference type="InterPro" id="IPR005702">
    <property type="entry name" value="Wzc-like_C"/>
</dbReference>
<evidence type="ECO:0000256" key="7">
    <source>
        <dbReference type="ARBA" id="ARBA00022519"/>
    </source>
</evidence>
<dbReference type="PANTHER" id="PTHR32309">
    <property type="entry name" value="TYROSINE-PROTEIN KINASE"/>
    <property type="match status" value="1"/>
</dbReference>
<comment type="subcellular location">
    <subcellularLocation>
        <location evidence="1">Cell inner membrane</location>
        <topology evidence="1">Multi-pass membrane protein</topology>
    </subcellularLocation>
</comment>
<evidence type="ECO:0000256" key="2">
    <source>
        <dbReference type="ARBA" id="ARBA00006683"/>
    </source>
</evidence>
<keyword evidence="6" id="KW-1003">Cell membrane</keyword>
<reference evidence="20 21" key="1">
    <citation type="submission" date="2015-02" db="EMBL/GenBank/DDBJ databases">
        <title>Draft genome sequences of ten Microbacterium spp. with emphasis on heavy metal contaminated environments.</title>
        <authorList>
            <person name="Corretto E."/>
        </authorList>
    </citation>
    <scope>NUCLEOTIDE SEQUENCE [LARGE SCALE GENOMIC DNA]</scope>
    <source>
        <strain evidence="20 21">BEL163</strain>
    </source>
</reference>
<keyword evidence="7" id="KW-0997">Cell inner membrane</keyword>
<comment type="similarity">
    <text evidence="4">Belongs to the etk/wzc family.</text>
</comment>
<dbReference type="EMBL" id="JYIV01000027">
    <property type="protein sequence ID" value="KJL21419.1"/>
    <property type="molecule type" value="Genomic_DNA"/>
</dbReference>
<evidence type="ECO:0000259" key="19">
    <source>
        <dbReference type="Pfam" id="PF13614"/>
    </source>
</evidence>
<gene>
    <name evidence="20" type="primary">ywqD</name>
    <name evidence="20" type="ORF">RN51_02439</name>
</gene>
<organism evidence="20 21">
    <name type="scientific">Microbacterium oxydans</name>
    <dbReference type="NCBI Taxonomy" id="82380"/>
    <lineage>
        <taxon>Bacteria</taxon>
        <taxon>Bacillati</taxon>
        <taxon>Actinomycetota</taxon>
        <taxon>Actinomycetes</taxon>
        <taxon>Micrococcales</taxon>
        <taxon>Microbacteriaceae</taxon>
        <taxon>Microbacterium</taxon>
    </lineage>
</organism>
<evidence type="ECO:0000259" key="18">
    <source>
        <dbReference type="Pfam" id="PF02706"/>
    </source>
</evidence>
<dbReference type="InterPro" id="IPR027417">
    <property type="entry name" value="P-loop_NTPase"/>
</dbReference>
<evidence type="ECO:0000256" key="8">
    <source>
        <dbReference type="ARBA" id="ARBA00022679"/>
    </source>
</evidence>
<evidence type="ECO:0000256" key="11">
    <source>
        <dbReference type="ARBA" id="ARBA00022777"/>
    </source>
</evidence>
<keyword evidence="12" id="KW-0067">ATP-binding</keyword>
<dbReference type="OrthoDB" id="9812433at2"/>
<keyword evidence="9 17" id="KW-0812">Transmembrane</keyword>
<sequence>MGESRVSLRVIASSLRKFWWMIVLCGVIGAAGSFGYASLQTPLFQATTSLYFALNQGTSASDLNQGSVYTQSQMLSFAQLATSSRVLDPVIEELGLDTTPRALARDIEVTIPQSTVTLRITGITDDPKAAAELADAVADQLIIVVKDVAPKDPQGESTITAQVIDDAVVPEFQFTPSKPRDALLGGFLGGVLGLAIAVLVGVLDTRMRNEETLAEAGGDPVLGVVSKSPLLAMRGIAVAQEPLGHTSEEFRRIRSALAYANVSSRVKVLLVTSGMPAEGKSTISVNLAMTLAGLRNSVLLIDADMRRPRAHEHAGIDGSIGLTSVLLDEVEFEVAKHSVADSTLDILPAGTIPPNPAELLTSARMAQLLDFAAAEYDYVVIDSPPILSVADANLFATQTDGVILVVDATKTRRAALAKSIKSLESGGARILGTVLNRARPDHHRSEYYSD</sequence>
<keyword evidence="13 17" id="KW-1133">Transmembrane helix</keyword>
<protein>
    <recommendedName>
        <fullName evidence="5">non-specific protein-tyrosine kinase</fullName>
        <ecNumber evidence="5">2.7.10.2</ecNumber>
    </recommendedName>
</protein>
<evidence type="ECO:0000256" key="4">
    <source>
        <dbReference type="ARBA" id="ARBA00008883"/>
    </source>
</evidence>
<feature type="domain" description="AAA" evidence="19">
    <location>
        <begin position="279"/>
        <end position="410"/>
    </location>
</feature>
<keyword evidence="15" id="KW-0829">Tyrosine-protein kinase</keyword>
<dbReference type="InterPro" id="IPR050445">
    <property type="entry name" value="Bact_polysacc_biosynth/exp"/>
</dbReference>
<name>A0A0F0KLV0_9MICO</name>
<dbReference type="Pfam" id="PF02706">
    <property type="entry name" value="Wzz"/>
    <property type="match status" value="1"/>
</dbReference>
<comment type="catalytic activity">
    <reaction evidence="16">
        <text>L-tyrosyl-[protein] + ATP = O-phospho-L-tyrosyl-[protein] + ADP + H(+)</text>
        <dbReference type="Rhea" id="RHEA:10596"/>
        <dbReference type="Rhea" id="RHEA-COMP:10136"/>
        <dbReference type="Rhea" id="RHEA-COMP:20101"/>
        <dbReference type="ChEBI" id="CHEBI:15378"/>
        <dbReference type="ChEBI" id="CHEBI:30616"/>
        <dbReference type="ChEBI" id="CHEBI:46858"/>
        <dbReference type="ChEBI" id="CHEBI:61978"/>
        <dbReference type="ChEBI" id="CHEBI:456216"/>
        <dbReference type="EC" id="2.7.10.2"/>
    </reaction>
</comment>
<dbReference type="NCBIfam" id="TIGR01007">
    <property type="entry name" value="eps_fam"/>
    <property type="match status" value="1"/>
</dbReference>
<dbReference type="GO" id="GO:0005886">
    <property type="term" value="C:plasma membrane"/>
    <property type="evidence" value="ECO:0007669"/>
    <property type="project" value="UniProtKB-SubCell"/>
</dbReference>
<evidence type="ECO:0000256" key="17">
    <source>
        <dbReference type="SAM" id="Phobius"/>
    </source>
</evidence>
<dbReference type="InterPro" id="IPR003856">
    <property type="entry name" value="LPS_length_determ_N"/>
</dbReference>
<dbReference type="EC" id="2.7.10.2" evidence="5"/>
<dbReference type="SUPFAM" id="SSF52540">
    <property type="entry name" value="P-loop containing nucleoside triphosphate hydrolases"/>
    <property type="match status" value="1"/>
</dbReference>
<evidence type="ECO:0000256" key="16">
    <source>
        <dbReference type="ARBA" id="ARBA00051245"/>
    </source>
</evidence>
<feature type="domain" description="Polysaccharide chain length determinant N-terminal" evidence="18">
    <location>
        <begin position="6"/>
        <end position="94"/>
    </location>
</feature>
<evidence type="ECO:0000256" key="14">
    <source>
        <dbReference type="ARBA" id="ARBA00023136"/>
    </source>
</evidence>
<keyword evidence="14 17" id="KW-0472">Membrane</keyword>
<evidence type="ECO:0000313" key="21">
    <source>
        <dbReference type="Proteomes" id="UP000033725"/>
    </source>
</evidence>
<keyword evidence="11 20" id="KW-0418">Kinase</keyword>